<accession>A0A224Y6A2</accession>
<dbReference type="AlphaFoldDB" id="A0A224Y6A2"/>
<organism evidence="1">
    <name type="scientific">Rhipicephalus zambeziensis</name>
    <dbReference type="NCBI Taxonomy" id="60191"/>
    <lineage>
        <taxon>Eukaryota</taxon>
        <taxon>Metazoa</taxon>
        <taxon>Ecdysozoa</taxon>
        <taxon>Arthropoda</taxon>
        <taxon>Chelicerata</taxon>
        <taxon>Arachnida</taxon>
        <taxon>Acari</taxon>
        <taxon>Parasitiformes</taxon>
        <taxon>Ixodida</taxon>
        <taxon>Ixodoidea</taxon>
        <taxon>Ixodidae</taxon>
        <taxon>Rhipicephalinae</taxon>
        <taxon>Rhipicephalus</taxon>
        <taxon>Rhipicephalus</taxon>
    </lineage>
</organism>
<sequence length="101" mass="11806">MNKAVDSQRWCVSCLFYVGRLVCWRCYFYLRSFFSVMFKFCTNIRDIWYASQLWFTVHVCLIFGPPVVLTSECCYLGMILNLDVRSAQNIGSDNVCMVGRV</sequence>
<evidence type="ECO:0000313" key="1">
    <source>
        <dbReference type="EMBL" id="MAA13108.1"/>
    </source>
</evidence>
<name>A0A224Y6A2_9ACAR</name>
<reference evidence="1" key="1">
    <citation type="journal article" date="2017" name="Parasit. Vectors">
        <title>Sialotranscriptomics of Rhipicephalus zambeziensis reveals intricate expression profiles of secretory proteins and suggests tight temporal transcriptional regulation during blood-feeding.</title>
        <authorList>
            <person name="de Castro M.H."/>
            <person name="de Klerk D."/>
            <person name="Pienaar R."/>
            <person name="Rees D.J.G."/>
            <person name="Mans B.J."/>
        </authorList>
    </citation>
    <scope>NUCLEOTIDE SEQUENCE</scope>
    <source>
        <tissue evidence="1">Salivary glands</tissue>
    </source>
</reference>
<proteinExistence type="predicted"/>
<dbReference type="EMBL" id="GFPF01001962">
    <property type="protein sequence ID" value="MAA13108.1"/>
    <property type="molecule type" value="Transcribed_RNA"/>
</dbReference>
<protein>
    <submittedName>
        <fullName evidence="1">Uncharacterized protein</fullName>
    </submittedName>
</protein>